<accession>A0AAD5P6V6</accession>
<dbReference type="EMBL" id="JAJSOW010000001">
    <property type="protein sequence ID" value="KAI9200519.1"/>
    <property type="molecule type" value="Genomic_DNA"/>
</dbReference>
<reference evidence="1" key="1">
    <citation type="journal article" date="2022" name="Plant J.">
        <title>Strategies of tolerance reflected in two North American maple genomes.</title>
        <authorList>
            <person name="McEvoy S.L."/>
            <person name="Sezen U.U."/>
            <person name="Trouern-Trend A."/>
            <person name="McMahon S.M."/>
            <person name="Schaberg P.G."/>
            <person name="Yang J."/>
            <person name="Wegrzyn J.L."/>
            <person name="Swenson N.G."/>
        </authorList>
    </citation>
    <scope>NUCLEOTIDE SEQUENCE</scope>
    <source>
        <strain evidence="1">91603</strain>
    </source>
</reference>
<evidence type="ECO:0000313" key="1">
    <source>
        <dbReference type="EMBL" id="KAI9200519.1"/>
    </source>
</evidence>
<dbReference type="Pfam" id="PF02992">
    <property type="entry name" value="Transposase_21"/>
    <property type="match status" value="1"/>
</dbReference>
<proteinExistence type="predicted"/>
<evidence type="ECO:0000313" key="2">
    <source>
        <dbReference type="Proteomes" id="UP001064489"/>
    </source>
</evidence>
<gene>
    <name evidence="1" type="ORF">LWI28_009378</name>
</gene>
<comment type="caution">
    <text evidence="1">The sequence shown here is derived from an EMBL/GenBank/DDBJ whole genome shotgun (WGS) entry which is preliminary data.</text>
</comment>
<protein>
    <submittedName>
        <fullName evidence="1">Uncharacterized protein</fullName>
    </submittedName>
</protein>
<dbReference type="AlphaFoldDB" id="A0AAD5P6V6"/>
<sequence>MKWYVEGRTDDGVLRHPIDSSAWKEFDKENLDLSFDSRNVRLGLASDGFNPFRTMSASHSTWPVVLIPYNLPPWIYMKQPFFMLSMLIDGPRDLVIRLMFIYNL</sequence>
<name>A0AAD5P6V6_ACENE</name>
<dbReference type="InterPro" id="IPR004242">
    <property type="entry name" value="Transposase_21"/>
</dbReference>
<reference evidence="1" key="2">
    <citation type="submission" date="2023-02" db="EMBL/GenBank/DDBJ databases">
        <authorList>
            <person name="Swenson N.G."/>
            <person name="Wegrzyn J.L."/>
            <person name="Mcevoy S.L."/>
        </authorList>
    </citation>
    <scope>NUCLEOTIDE SEQUENCE</scope>
    <source>
        <strain evidence="1">91603</strain>
        <tissue evidence="1">Leaf</tissue>
    </source>
</reference>
<organism evidence="1 2">
    <name type="scientific">Acer negundo</name>
    <name type="common">Box elder</name>
    <dbReference type="NCBI Taxonomy" id="4023"/>
    <lineage>
        <taxon>Eukaryota</taxon>
        <taxon>Viridiplantae</taxon>
        <taxon>Streptophyta</taxon>
        <taxon>Embryophyta</taxon>
        <taxon>Tracheophyta</taxon>
        <taxon>Spermatophyta</taxon>
        <taxon>Magnoliopsida</taxon>
        <taxon>eudicotyledons</taxon>
        <taxon>Gunneridae</taxon>
        <taxon>Pentapetalae</taxon>
        <taxon>rosids</taxon>
        <taxon>malvids</taxon>
        <taxon>Sapindales</taxon>
        <taxon>Sapindaceae</taxon>
        <taxon>Hippocastanoideae</taxon>
        <taxon>Acereae</taxon>
        <taxon>Acer</taxon>
    </lineage>
</organism>
<dbReference type="Proteomes" id="UP001064489">
    <property type="component" value="Chromosome 9"/>
</dbReference>
<keyword evidence="2" id="KW-1185">Reference proteome</keyword>